<dbReference type="PANTHER" id="PTHR10937">
    <property type="entry name" value="GLUCOSAMINE--FRUCTOSE-6-PHOSPHATE AMINOTRANSFERASE, ISOMERIZING"/>
    <property type="match status" value="1"/>
</dbReference>
<proteinExistence type="predicted"/>
<dbReference type="Pfam" id="PF01380">
    <property type="entry name" value="SIS"/>
    <property type="match status" value="1"/>
</dbReference>
<keyword evidence="3" id="KW-0032">Aminotransferase</keyword>
<keyword evidence="3" id="KW-0808">Transferase</keyword>
<dbReference type="InParanoid" id="G3HP56"/>
<dbReference type="AlphaFoldDB" id="G3HP56"/>
<keyword evidence="1" id="KW-0677">Repeat</keyword>
<name>G3HP56_CRIGR</name>
<dbReference type="EMBL" id="JH000566">
    <property type="protein sequence ID" value="EGW02878.1"/>
    <property type="molecule type" value="Genomic_DNA"/>
</dbReference>
<reference evidence="4" key="1">
    <citation type="journal article" date="2011" name="Nat. Biotechnol.">
        <title>The genomic sequence of the Chinese hamster ovary (CHO)-K1 cell line.</title>
        <authorList>
            <person name="Xu X."/>
            <person name="Nagarajan H."/>
            <person name="Lewis N.E."/>
            <person name="Pan S."/>
            <person name="Cai Z."/>
            <person name="Liu X."/>
            <person name="Chen W."/>
            <person name="Xie M."/>
            <person name="Wang W."/>
            <person name="Hammond S."/>
            <person name="Andersen M.R."/>
            <person name="Neff N."/>
            <person name="Passarelli B."/>
            <person name="Koh W."/>
            <person name="Fan H.C."/>
            <person name="Wang J."/>
            <person name="Gui Y."/>
            <person name="Lee K.H."/>
            <person name="Betenbaugh M.J."/>
            <person name="Quake S.R."/>
            <person name="Famili I."/>
            <person name="Palsson B.O."/>
            <person name="Wang J."/>
        </authorList>
    </citation>
    <scope>NUCLEOTIDE SEQUENCE [LARGE SCALE GENOMIC DNA]</scope>
    <source>
        <strain evidence="4">CHO K1 cell line</strain>
    </source>
</reference>
<evidence type="ECO:0000313" key="4">
    <source>
        <dbReference type="Proteomes" id="UP000001075"/>
    </source>
</evidence>
<protein>
    <submittedName>
        <fullName evidence="3">Glucosamine--fructose-6-phosphate aminotransferase [isomerizing] 2</fullName>
    </submittedName>
</protein>
<dbReference type="eggNOG" id="KOG1268">
    <property type="taxonomic scope" value="Eukaryota"/>
</dbReference>
<dbReference type="SUPFAM" id="SSF56235">
    <property type="entry name" value="N-terminal nucleophile aminohydrolases (Ntn hydrolases)"/>
    <property type="match status" value="1"/>
</dbReference>
<dbReference type="CDD" id="cd05009">
    <property type="entry name" value="SIS_GlmS_GlmD_2"/>
    <property type="match status" value="1"/>
</dbReference>
<dbReference type="SUPFAM" id="SSF53697">
    <property type="entry name" value="SIS domain"/>
    <property type="match status" value="1"/>
</dbReference>
<dbReference type="Gene3D" id="3.60.20.10">
    <property type="entry name" value="Glutamine Phosphoribosylpyrophosphate, subunit 1, domain 1"/>
    <property type="match status" value="1"/>
</dbReference>
<accession>G3HP56</accession>
<dbReference type="PANTHER" id="PTHR10937:SF10">
    <property type="entry name" value="GLUTAMINE--FRUCTOSE-6-PHOSPHATE AMINOTRANSFERASE [ISOMERIZING] 2"/>
    <property type="match status" value="1"/>
</dbReference>
<dbReference type="GO" id="GO:0006487">
    <property type="term" value="P:protein N-linked glycosylation"/>
    <property type="evidence" value="ECO:0007669"/>
    <property type="project" value="TreeGrafter"/>
</dbReference>
<feature type="domain" description="SIS" evidence="2">
    <location>
        <begin position="138"/>
        <end position="229"/>
    </location>
</feature>
<gene>
    <name evidence="3" type="ORF">I79_012560</name>
</gene>
<dbReference type="GO" id="GO:0004360">
    <property type="term" value="F:glutamine-fructose-6-phosphate transaminase (isomerizing) activity"/>
    <property type="evidence" value="ECO:0007669"/>
    <property type="project" value="TreeGrafter"/>
</dbReference>
<dbReference type="GO" id="GO:0006047">
    <property type="term" value="P:UDP-N-acetylglucosamine metabolic process"/>
    <property type="evidence" value="ECO:0007669"/>
    <property type="project" value="TreeGrafter"/>
</dbReference>
<dbReference type="InterPro" id="IPR035466">
    <property type="entry name" value="GlmS/AgaS_SIS"/>
</dbReference>
<evidence type="ECO:0000256" key="1">
    <source>
        <dbReference type="ARBA" id="ARBA00022737"/>
    </source>
</evidence>
<dbReference type="GO" id="GO:0097367">
    <property type="term" value="F:carbohydrate derivative binding"/>
    <property type="evidence" value="ECO:0007669"/>
    <property type="project" value="InterPro"/>
</dbReference>
<dbReference type="Proteomes" id="UP000001075">
    <property type="component" value="Unassembled WGS sequence"/>
</dbReference>
<dbReference type="InterPro" id="IPR035490">
    <property type="entry name" value="GlmS/FrlB_SIS"/>
</dbReference>
<dbReference type="Gene3D" id="3.40.50.10490">
    <property type="entry name" value="Glucose-6-phosphate isomerase like protein, domain 1"/>
    <property type="match status" value="1"/>
</dbReference>
<sequence length="273" mass="30308">MNYRVPKTRKEIFETLIKGLQRLEYRGYDSAGVAIDGNNHEVKERHIHLVKKKGKVKALDEELYSNIENVKSICKTRMKRLDSSTCLHAVGDKAVEFFFASDARGERGGREEGREGFELASPLHLQILTDSKHPCVPGETADTLLALRYCKDRGALTVGITNTVGSSISRETDCGVHINAGPEIGVASTKKIKEITYMHSEGILAGELKHGPLALVDKQMPVIMVIMKDPCFAKCQNALQQVTARQVRALPQTEVLAFPFRTTHAHLTDCCHQ</sequence>
<dbReference type="GO" id="GO:0006002">
    <property type="term" value="P:fructose 6-phosphate metabolic process"/>
    <property type="evidence" value="ECO:0007669"/>
    <property type="project" value="TreeGrafter"/>
</dbReference>
<organism evidence="3 4">
    <name type="scientific">Cricetulus griseus</name>
    <name type="common">Chinese hamster</name>
    <name type="synonym">Cricetulus barabensis griseus</name>
    <dbReference type="NCBI Taxonomy" id="10029"/>
    <lineage>
        <taxon>Eukaryota</taxon>
        <taxon>Metazoa</taxon>
        <taxon>Chordata</taxon>
        <taxon>Craniata</taxon>
        <taxon>Vertebrata</taxon>
        <taxon>Euteleostomi</taxon>
        <taxon>Mammalia</taxon>
        <taxon>Eutheria</taxon>
        <taxon>Euarchontoglires</taxon>
        <taxon>Glires</taxon>
        <taxon>Rodentia</taxon>
        <taxon>Myomorpha</taxon>
        <taxon>Muroidea</taxon>
        <taxon>Cricetidae</taxon>
        <taxon>Cricetinae</taxon>
        <taxon>Cricetulus</taxon>
    </lineage>
</organism>
<evidence type="ECO:0000259" key="2">
    <source>
        <dbReference type="PROSITE" id="PS51464"/>
    </source>
</evidence>
<dbReference type="CDD" id="cd05008">
    <property type="entry name" value="SIS_GlmS_GlmD_1"/>
    <property type="match status" value="1"/>
</dbReference>
<dbReference type="InterPro" id="IPR046348">
    <property type="entry name" value="SIS_dom_sf"/>
</dbReference>
<dbReference type="FunCoup" id="G3HP56">
    <property type="interactions" value="1227"/>
</dbReference>
<dbReference type="InterPro" id="IPR029055">
    <property type="entry name" value="Ntn_hydrolases_N"/>
</dbReference>
<dbReference type="PROSITE" id="PS51464">
    <property type="entry name" value="SIS"/>
    <property type="match status" value="1"/>
</dbReference>
<evidence type="ECO:0000313" key="3">
    <source>
        <dbReference type="EMBL" id="EGW02878.1"/>
    </source>
</evidence>
<dbReference type="STRING" id="10029.G3HP56"/>
<dbReference type="InterPro" id="IPR001347">
    <property type="entry name" value="SIS_dom"/>
</dbReference>